<dbReference type="PANTHER" id="PTHR23248">
    <property type="entry name" value="PHOSPHOLIPID SCRAMBLASE-RELATED"/>
    <property type="match status" value="1"/>
</dbReference>
<dbReference type="PANTHER" id="PTHR23248:SF9">
    <property type="entry name" value="PHOSPHOLIPID SCRAMBLASE"/>
    <property type="match status" value="1"/>
</dbReference>
<proteinExistence type="predicted"/>
<evidence type="ECO:0000313" key="1">
    <source>
        <dbReference type="EMBL" id="MBD2190015.1"/>
    </source>
</evidence>
<dbReference type="SUPFAM" id="SSF54518">
    <property type="entry name" value="Tubby C-terminal domain-like"/>
    <property type="match status" value="1"/>
</dbReference>
<dbReference type="RefSeq" id="WP_190404822.1">
    <property type="nucleotide sequence ID" value="NZ_JACJQB010000069.1"/>
</dbReference>
<keyword evidence="2" id="KW-1185">Reference proteome</keyword>
<dbReference type="InterPro" id="IPR005552">
    <property type="entry name" value="Scramblase"/>
</dbReference>
<accession>A0ABR8A1L4</accession>
<dbReference type="Proteomes" id="UP000642094">
    <property type="component" value="Unassembled WGS sequence"/>
</dbReference>
<protein>
    <recommendedName>
        <fullName evidence="3">Scramblase</fullName>
    </recommendedName>
</protein>
<dbReference type="Pfam" id="PF03803">
    <property type="entry name" value="Scramblase"/>
    <property type="match status" value="1"/>
</dbReference>
<reference evidence="1 2" key="1">
    <citation type="journal article" date="2020" name="ISME J.">
        <title>Comparative genomics reveals insights into cyanobacterial evolution and habitat adaptation.</title>
        <authorList>
            <person name="Chen M.Y."/>
            <person name="Teng W.K."/>
            <person name="Zhao L."/>
            <person name="Hu C.X."/>
            <person name="Zhou Y.K."/>
            <person name="Han B.P."/>
            <person name="Song L.R."/>
            <person name="Shu W.S."/>
        </authorList>
    </citation>
    <scope>NUCLEOTIDE SEQUENCE [LARGE SCALE GENOMIC DNA]</scope>
    <source>
        <strain evidence="1 2">FACHB-723</strain>
    </source>
</reference>
<dbReference type="InterPro" id="IPR025659">
    <property type="entry name" value="Tubby-like_C"/>
</dbReference>
<evidence type="ECO:0008006" key="3">
    <source>
        <dbReference type="Google" id="ProtNLM"/>
    </source>
</evidence>
<sequence>MDNFIQTLAQANSIYIKQKFEVAEIFGFETRNRYQIQSEDGLQFGYCAEQKLGLGDAIMRQFLGHWRVFNIIGTDIHNQQVFRAHHPFRWFFQRIDVFGAGDRQVGSLQQRFAWFNKKFDFLDTRGNLIMSMTSPFWSIWTFPIKKLARDVAVIEKKWSGISKELFTDADNFRVRFSDSRLTADDKLLLLAGAIFIDILYFERKAS</sequence>
<dbReference type="EMBL" id="JACJQB010000069">
    <property type="protein sequence ID" value="MBD2190015.1"/>
    <property type="molecule type" value="Genomic_DNA"/>
</dbReference>
<gene>
    <name evidence="1" type="ORF">H6F41_17970</name>
</gene>
<organism evidence="1 2">
    <name type="scientific">Pseudanabaena mucicola FACHB-723</name>
    <dbReference type="NCBI Taxonomy" id="2692860"/>
    <lineage>
        <taxon>Bacteria</taxon>
        <taxon>Bacillati</taxon>
        <taxon>Cyanobacteriota</taxon>
        <taxon>Cyanophyceae</taxon>
        <taxon>Pseudanabaenales</taxon>
        <taxon>Pseudanabaenaceae</taxon>
        <taxon>Pseudanabaena</taxon>
    </lineage>
</organism>
<name>A0ABR8A1L4_9CYAN</name>
<comment type="caution">
    <text evidence="1">The sequence shown here is derived from an EMBL/GenBank/DDBJ whole genome shotgun (WGS) entry which is preliminary data.</text>
</comment>
<evidence type="ECO:0000313" key="2">
    <source>
        <dbReference type="Proteomes" id="UP000642094"/>
    </source>
</evidence>